<evidence type="ECO:0000313" key="7">
    <source>
        <dbReference type="Proteomes" id="UP000194139"/>
    </source>
</evidence>
<dbReference type="Pfam" id="PF00126">
    <property type="entry name" value="HTH_1"/>
    <property type="match status" value="1"/>
</dbReference>
<dbReference type="SUPFAM" id="SSF46785">
    <property type="entry name" value="Winged helix' DNA-binding domain"/>
    <property type="match status" value="1"/>
</dbReference>
<dbReference type="EMBL" id="CP021109">
    <property type="protein sequence ID" value="ARP86551.1"/>
    <property type="molecule type" value="Genomic_DNA"/>
</dbReference>
<gene>
    <name evidence="6" type="ORF">CAL13_10290</name>
</gene>
<dbReference type="PANTHER" id="PTHR30346:SF28">
    <property type="entry name" value="HTH-TYPE TRANSCRIPTIONAL REGULATOR CYNR"/>
    <property type="match status" value="1"/>
</dbReference>
<proteinExistence type="inferred from homology"/>
<dbReference type="Gene3D" id="3.40.190.10">
    <property type="entry name" value="Periplasmic binding protein-like II"/>
    <property type="match status" value="2"/>
</dbReference>
<evidence type="ECO:0000256" key="4">
    <source>
        <dbReference type="ARBA" id="ARBA00023163"/>
    </source>
</evidence>
<dbReference type="GO" id="GO:0032993">
    <property type="term" value="C:protein-DNA complex"/>
    <property type="evidence" value="ECO:0007669"/>
    <property type="project" value="TreeGrafter"/>
</dbReference>
<dbReference type="InterPro" id="IPR005119">
    <property type="entry name" value="LysR_subst-bd"/>
</dbReference>
<keyword evidence="2" id="KW-0805">Transcription regulation</keyword>
<dbReference type="Proteomes" id="UP000194139">
    <property type="component" value="Chromosome"/>
</dbReference>
<dbReference type="PROSITE" id="PS50931">
    <property type="entry name" value="HTH_LYSR"/>
    <property type="match status" value="1"/>
</dbReference>
<dbReference type="SUPFAM" id="SSF53850">
    <property type="entry name" value="Periplasmic binding protein-like II"/>
    <property type="match status" value="1"/>
</dbReference>
<name>A0A1W6YZX8_9BORD</name>
<comment type="similarity">
    <text evidence="1">Belongs to the LysR transcriptional regulatory family.</text>
</comment>
<dbReference type="PANTHER" id="PTHR30346">
    <property type="entry name" value="TRANSCRIPTIONAL DUAL REGULATOR HCAR-RELATED"/>
    <property type="match status" value="1"/>
</dbReference>
<sequence>MDMKQLRYFVMVAEELSFSRAAERLHISQPPLSQHIKLLEEELGTRLFNRTRREVTLTDAGAVFLRESRLILNQMRTAVGATMRAAQSDAGTLRLGVATSALFHVLPVLMSMVKASFPNVEVSVRDMQSQDQVSAVSHGLLDIGLVHRQPDRDKLMHAPLFREHYMAVLPEGHRLAGLPDFQLAALADEPMIALSREHGPAVFDAIVASCYEAGFSPSFKHTARSPLTIFQMVRLGFGVALVPRSYAASAYPGVCFRDLPPTAGKVHMEAIWSEKHASELTLKIARQIFPKLHPDGAARACGTAPEARRFPITEGQKQY</sequence>
<organism evidence="6 7">
    <name type="scientific">Bordetella genomosp. 9</name>
    <dbReference type="NCBI Taxonomy" id="1416803"/>
    <lineage>
        <taxon>Bacteria</taxon>
        <taxon>Pseudomonadati</taxon>
        <taxon>Pseudomonadota</taxon>
        <taxon>Betaproteobacteria</taxon>
        <taxon>Burkholderiales</taxon>
        <taxon>Alcaligenaceae</taxon>
        <taxon>Bordetella</taxon>
    </lineage>
</organism>
<dbReference type="InterPro" id="IPR036390">
    <property type="entry name" value="WH_DNA-bd_sf"/>
</dbReference>
<keyword evidence="3" id="KW-0238">DNA-binding</keyword>
<dbReference type="FunFam" id="1.10.10.10:FF:000001">
    <property type="entry name" value="LysR family transcriptional regulator"/>
    <property type="match status" value="1"/>
</dbReference>
<dbReference type="Pfam" id="PF03466">
    <property type="entry name" value="LysR_substrate"/>
    <property type="match status" value="1"/>
</dbReference>
<dbReference type="Gene3D" id="1.10.10.10">
    <property type="entry name" value="Winged helix-like DNA-binding domain superfamily/Winged helix DNA-binding domain"/>
    <property type="match status" value="1"/>
</dbReference>
<dbReference type="GO" id="GO:0003677">
    <property type="term" value="F:DNA binding"/>
    <property type="evidence" value="ECO:0007669"/>
    <property type="project" value="UniProtKB-KW"/>
</dbReference>
<accession>A0A1W6YZX8</accession>
<dbReference type="AlphaFoldDB" id="A0A1W6YZX8"/>
<feature type="domain" description="HTH lysR-type" evidence="5">
    <location>
        <begin position="1"/>
        <end position="58"/>
    </location>
</feature>
<dbReference type="InterPro" id="IPR036388">
    <property type="entry name" value="WH-like_DNA-bd_sf"/>
</dbReference>
<reference evidence="6 7" key="1">
    <citation type="submission" date="2017-05" db="EMBL/GenBank/DDBJ databases">
        <title>Complete and WGS of Bordetella genogroups.</title>
        <authorList>
            <person name="Spilker T."/>
            <person name="LiPuma J."/>
        </authorList>
    </citation>
    <scope>NUCLEOTIDE SEQUENCE [LARGE SCALE GENOMIC DNA]</scope>
    <source>
        <strain evidence="6 7">AU17164</strain>
    </source>
</reference>
<protein>
    <submittedName>
        <fullName evidence="6">LysR family transcriptional regulator</fullName>
    </submittedName>
</protein>
<evidence type="ECO:0000313" key="6">
    <source>
        <dbReference type="EMBL" id="ARP86551.1"/>
    </source>
</evidence>
<evidence type="ECO:0000256" key="1">
    <source>
        <dbReference type="ARBA" id="ARBA00009437"/>
    </source>
</evidence>
<evidence type="ECO:0000256" key="2">
    <source>
        <dbReference type="ARBA" id="ARBA00023015"/>
    </source>
</evidence>
<dbReference type="GO" id="GO:0003700">
    <property type="term" value="F:DNA-binding transcription factor activity"/>
    <property type="evidence" value="ECO:0007669"/>
    <property type="project" value="InterPro"/>
</dbReference>
<dbReference type="PRINTS" id="PR00039">
    <property type="entry name" value="HTHLYSR"/>
</dbReference>
<evidence type="ECO:0000256" key="3">
    <source>
        <dbReference type="ARBA" id="ARBA00023125"/>
    </source>
</evidence>
<keyword evidence="7" id="KW-1185">Reference proteome</keyword>
<keyword evidence="4" id="KW-0804">Transcription</keyword>
<dbReference type="InterPro" id="IPR000847">
    <property type="entry name" value="LysR_HTH_N"/>
</dbReference>
<evidence type="ECO:0000259" key="5">
    <source>
        <dbReference type="PROSITE" id="PS50931"/>
    </source>
</evidence>